<dbReference type="RefSeq" id="XP_013428729.1">
    <property type="nucleotide sequence ID" value="XM_013573275.1"/>
</dbReference>
<keyword evidence="1" id="KW-0812">Transmembrane</keyword>
<evidence type="ECO:0000313" key="2">
    <source>
        <dbReference type="EMBL" id="KEQ74493.1"/>
    </source>
</evidence>
<protein>
    <submittedName>
        <fullName evidence="2">Uncharacterized protein</fullName>
    </submittedName>
</protein>
<dbReference type="Proteomes" id="UP000027730">
    <property type="component" value="Unassembled WGS sequence"/>
</dbReference>
<evidence type="ECO:0000256" key="1">
    <source>
        <dbReference type="SAM" id="Phobius"/>
    </source>
</evidence>
<feature type="transmembrane region" description="Helical" evidence="1">
    <location>
        <begin position="122"/>
        <end position="143"/>
    </location>
</feature>
<dbReference type="OrthoDB" id="10639572at2759"/>
<dbReference type="HOGENOM" id="CLU_1239914_0_0_1"/>
<name>A0A074WMY5_9PEZI</name>
<keyword evidence="3" id="KW-1185">Reference proteome</keyword>
<keyword evidence="1" id="KW-0472">Membrane</keyword>
<feature type="transmembrane region" description="Helical" evidence="1">
    <location>
        <begin position="90"/>
        <end position="110"/>
    </location>
</feature>
<accession>A0A074WMY5</accession>
<evidence type="ECO:0000313" key="3">
    <source>
        <dbReference type="Proteomes" id="UP000027730"/>
    </source>
</evidence>
<reference evidence="2 3" key="1">
    <citation type="journal article" date="2014" name="BMC Genomics">
        <title>Genome sequencing of four Aureobasidium pullulans varieties: biotechnological potential, stress tolerance, and description of new species.</title>
        <authorList>
            <person name="Gostin Ar C."/>
            <person name="Ohm R.A."/>
            <person name="Kogej T."/>
            <person name="Sonjak S."/>
            <person name="Turk M."/>
            <person name="Zajc J."/>
            <person name="Zalar P."/>
            <person name="Grube M."/>
            <person name="Sun H."/>
            <person name="Han J."/>
            <person name="Sharma A."/>
            <person name="Chiniquy J."/>
            <person name="Ngan C.Y."/>
            <person name="Lipzen A."/>
            <person name="Barry K."/>
            <person name="Grigoriev I.V."/>
            <person name="Gunde-Cimerman N."/>
        </authorList>
    </citation>
    <scope>NUCLEOTIDE SEQUENCE [LARGE SCALE GENOMIC DNA]</scope>
    <source>
        <strain evidence="2 3">CBS 147.97</strain>
    </source>
</reference>
<gene>
    <name evidence="2" type="ORF">M436DRAFT_71915</name>
</gene>
<dbReference type="AlphaFoldDB" id="A0A074WMY5"/>
<sequence>MTYRAAPVLALNFDRRSSHHTRAQAMHSFTAYAVIRRRGRNTVSGRFGDAFLPGSPSSLSNEALPTSRLSKIYKEELTFAKSHATRQQTFLYSMLHPFLHILYTCTKYMLTLDRHHLNKPRSYLLIHIILELSLLLSVSSVIHHRPKLLFLLRLSCYVQTSTPPSSFCPGLAVTNILVDHGNQVSGRLARLFARTPHLPINMDTRHPGRGFSNSLKTCRNDFR</sequence>
<proteinExistence type="predicted"/>
<organism evidence="2 3">
    <name type="scientific">Aureobasidium namibiae CBS 147.97</name>
    <dbReference type="NCBI Taxonomy" id="1043004"/>
    <lineage>
        <taxon>Eukaryota</taxon>
        <taxon>Fungi</taxon>
        <taxon>Dikarya</taxon>
        <taxon>Ascomycota</taxon>
        <taxon>Pezizomycotina</taxon>
        <taxon>Dothideomycetes</taxon>
        <taxon>Dothideomycetidae</taxon>
        <taxon>Dothideales</taxon>
        <taxon>Saccotheciaceae</taxon>
        <taxon>Aureobasidium</taxon>
    </lineage>
</organism>
<dbReference type="GeneID" id="25415025"/>
<keyword evidence="1" id="KW-1133">Transmembrane helix</keyword>
<dbReference type="EMBL" id="KL584707">
    <property type="protein sequence ID" value="KEQ74493.1"/>
    <property type="molecule type" value="Genomic_DNA"/>
</dbReference>